<proteinExistence type="predicted"/>
<reference evidence="1" key="2">
    <citation type="submission" date="2025-09" db="UniProtKB">
        <authorList>
            <consortium name="Ensembl"/>
        </authorList>
    </citation>
    <scope>IDENTIFICATION</scope>
</reference>
<reference evidence="1" key="1">
    <citation type="submission" date="2025-08" db="UniProtKB">
        <authorList>
            <consortium name="Ensembl"/>
        </authorList>
    </citation>
    <scope>IDENTIFICATION</scope>
</reference>
<organism evidence="1 2">
    <name type="scientific">Oryzias sinensis</name>
    <name type="common">Chinese medaka</name>
    <dbReference type="NCBI Taxonomy" id="183150"/>
    <lineage>
        <taxon>Eukaryota</taxon>
        <taxon>Metazoa</taxon>
        <taxon>Chordata</taxon>
        <taxon>Craniata</taxon>
        <taxon>Vertebrata</taxon>
        <taxon>Euteleostomi</taxon>
        <taxon>Actinopterygii</taxon>
        <taxon>Neopterygii</taxon>
        <taxon>Teleostei</taxon>
        <taxon>Neoteleostei</taxon>
        <taxon>Acanthomorphata</taxon>
        <taxon>Ovalentaria</taxon>
        <taxon>Atherinomorphae</taxon>
        <taxon>Beloniformes</taxon>
        <taxon>Adrianichthyidae</taxon>
        <taxon>Oryziinae</taxon>
        <taxon>Oryzias</taxon>
    </lineage>
</organism>
<name>A0A8C7WW15_9TELE</name>
<evidence type="ECO:0000313" key="2">
    <source>
        <dbReference type="Proteomes" id="UP000694383"/>
    </source>
</evidence>
<dbReference type="Proteomes" id="UP000694383">
    <property type="component" value="Unplaced"/>
</dbReference>
<accession>A0A8C7WW15</accession>
<evidence type="ECO:0000313" key="1">
    <source>
        <dbReference type="Ensembl" id="ENSOSIP00000004242.1"/>
    </source>
</evidence>
<keyword evidence="2" id="KW-1185">Reference proteome</keyword>
<protein>
    <submittedName>
        <fullName evidence="1">Uncharacterized protein</fullName>
    </submittedName>
</protein>
<dbReference type="AlphaFoldDB" id="A0A8C7WW15"/>
<dbReference type="Ensembl" id="ENSOSIT00000004544.1">
    <property type="protein sequence ID" value="ENSOSIP00000004242.1"/>
    <property type="gene ID" value="ENSOSIG00000002880.1"/>
</dbReference>
<sequence length="115" mass="11836">MLSPVLFGFLDPPSTGGGGGGGGGGPSPCVCPRLPASAPLFSADGCPGSQRVSAEEHPAAFRLPVDFNREVCWPSLVPRSTGSLSERCAAIFCACVVSFCGLIRIFQDTGHLKNI</sequence>